<dbReference type="Gene3D" id="2.170.120.20">
    <property type="entry name" value="Ribosomal protein L25, beta domain"/>
    <property type="match status" value="1"/>
</dbReference>
<comment type="subunit">
    <text evidence="5">Part of the 50S ribosomal subunit; part of the 5S rRNA/L5/L18/L25 subcomplex. Contacts the 5S rRNA. Binds to the 5S rRNA independently of L5 and L18.</text>
</comment>
<keyword evidence="4 5" id="KW-0687">Ribonucleoprotein</keyword>
<gene>
    <name evidence="5" type="primary">rplY</name>
    <name evidence="5" type="synonym">ctc</name>
    <name evidence="9" type="ORF">POL67_11140</name>
</gene>
<dbReference type="RefSeq" id="WP_271917229.1">
    <property type="nucleotide sequence ID" value="NZ_JAQNDO010000001.1"/>
</dbReference>
<evidence type="ECO:0000259" key="7">
    <source>
        <dbReference type="Pfam" id="PF01386"/>
    </source>
</evidence>
<accession>A0ABT5EL34</accession>
<proteinExistence type="inferred from homology"/>
<dbReference type="PANTHER" id="PTHR33284:SF1">
    <property type="entry name" value="RIBOSOMAL PROTEIN L25_GLN-TRNA SYNTHETASE, ANTI-CODON-BINDING DOMAIN-CONTAINING PROTEIN"/>
    <property type="match status" value="1"/>
</dbReference>
<dbReference type="NCBIfam" id="TIGR00731">
    <property type="entry name" value="bL25_bact_ctc"/>
    <property type="match status" value="1"/>
</dbReference>
<organism evidence="9 10">
    <name type="scientific">Polyangium mundeleinium</name>
    <dbReference type="NCBI Taxonomy" id="2995306"/>
    <lineage>
        <taxon>Bacteria</taxon>
        <taxon>Pseudomonadati</taxon>
        <taxon>Myxococcota</taxon>
        <taxon>Polyangia</taxon>
        <taxon>Polyangiales</taxon>
        <taxon>Polyangiaceae</taxon>
        <taxon>Polyangium</taxon>
    </lineage>
</organism>
<dbReference type="InterPro" id="IPR037121">
    <property type="entry name" value="Ribosomal_bL25_C"/>
</dbReference>
<dbReference type="HAMAP" id="MF_01334">
    <property type="entry name" value="Ribosomal_bL25_CTC"/>
    <property type="match status" value="1"/>
</dbReference>
<dbReference type="Proteomes" id="UP001221411">
    <property type="component" value="Unassembled WGS sequence"/>
</dbReference>
<evidence type="ECO:0000259" key="8">
    <source>
        <dbReference type="Pfam" id="PF14693"/>
    </source>
</evidence>
<dbReference type="InterPro" id="IPR029751">
    <property type="entry name" value="Ribosomal_L25_dom"/>
</dbReference>
<protein>
    <recommendedName>
        <fullName evidence="5">Large ribosomal subunit protein bL25</fullName>
    </recommendedName>
    <alternativeName>
        <fullName evidence="5">General stress protein CTC</fullName>
    </alternativeName>
</protein>
<keyword evidence="2 5" id="KW-0694">RNA-binding</keyword>
<dbReference type="InterPro" id="IPR020930">
    <property type="entry name" value="Ribosomal_uL5_bac-type"/>
</dbReference>
<dbReference type="Gene3D" id="2.40.240.10">
    <property type="entry name" value="Ribosomal Protein L25, Chain P"/>
    <property type="match status" value="1"/>
</dbReference>
<keyword evidence="3 5" id="KW-0689">Ribosomal protein</keyword>
<feature type="region of interest" description="Disordered" evidence="6">
    <location>
        <begin position="216"/>
        <end position="244"/>
    </location>
</feature>
<evidence type="ECO:0000256" key="3">
    <source>
        <dbReference type="ARBA" id="ARBA00022980"/>
    </source>
</evidence>
<evidence type="ECO:0000256" key="1">
    <source>
        <dbReference type="ARBA" id="ARBA00022730"/>
    </source>
</evidence>
<evidence type="ECO:0000313" key="9">
    <source>
        <dbReference type="EMBL" id="MDC0741903.1"/>
    </source>
</evidence>
<evidence type="ECO:0000256" key="5">
    <source>
        <dbReference type="HAMAP-Rule" id="MF_01334"/>
    </source>
</evidence>
<comment type="function">
    <text evidence="5">This is one of the proteins that binds to the 5S RNA in the ribosome where it forms part of the central protuberance.</text>
</comment>
<evidence type="ECO:0000313" key="10">
    <source>
        <dbReference type="Proteomes" id="UP001221411"/>
    </source>
</evidence>
<dbReference type="PANTHER" id="PTHR33284">
    <property type="entry name" value="RIBOSOMAL PROTEIN L25/GLN-TRNA SYNTHETASE, ANTI-CODON-BINDING DOMAIN-CONTAINING PROTEIN"/>
    <property type="match status" value="1"/>
</dbReference>
<dbReference type="EMBL" id="JAQNDO010000001">
    <property type="protein sequence ID" value="MDC0741903.1"/>
    <property type="molecule type" value="Genomic_DNA"/>
</dbReference>
<dbReference type="Pfam" id="PF14693">
    <property type="entry name" value="Ribosomal_TL5_C"/>
    <property type="match status" value="1"/>
</dbReference>
<dbReference type="InterPro" id="IPR020057">
    <property type="entry name" value="Ribosomal_bL25_b-dom"/>
</dbReference>
<name>A0ABT5EL34_9BACT</name>
<evidence type="ECO:0000256" key="6">
    <source>
        <dbReference type="SAM" id="MobiDB-lite"/>
    </source>
</evidence>
<keyword evidence="1 5" id="KW-0699">rRNA-binding</keyword>
<dbReference type="InterPro" id="IPR020056">
    <property type="entry name" value="Rbsml_bL25/Gln-tRNA_synth_N"/>
</dbReference>
<dbReference type="InterPro" id="IPR011035">
    <property type="entry name" value="Ribosomal_bL25/Gln-tRNA_synth"/>
</dbReference>
<evidence type="ECO:0000256" key="4">
    <source>
        <dbReference type="ARBA" id="ARBA00023274"/>
    </source>
</evidence>
<dbReference type="GO" id="GO:0005840">
    <property type="term" value="C:ribosome"/>
    <property type="evidence" value="ECO:0007669"/>
    <property type="project" value="UniProtKB-KW"/>
</dbReference>
<dbReference type="CDD" id="cd00495">
    <property type="entry name" value="Ribosomal_L25_TL5_CTC"/>
    <property type="match status" value="1"/>
</dbReference>
<comment type="caution">
    <text evidence="9">The sequence shown here is derived from an EMBL/GenBank/DDBJ whole genome shotgun (WGS) entry which is preliminary data.</text>
</comment>
<dbReference type="Pfam" id="PF01386">
    <property type="entry name" value="Ribosomal_L25p"/>
    <property type="match status" value="1"/>
</dbReference>
<comment type="similarity">
    <text evidence="5">Belongs to the bacterial ribosomal protein bL25 family. CTC subfamily.</text>
</comment>
<feature type="domain" description="Large ribosomal subunit protein bL25 L25" evidence="7">
    <location>
        <begin position="7"/>
        <end position="95"/>
    </location>
</feature>
<feature type="domain" description="Large ribosomal subunit protein bL25 beta" evidence="8">
    <location>
        <begin position="104"/>
        <end position="185"/>
    </location>
</feature>
<feature type="compositionally biased region" description="Low complexity" evidence="6">
    <location>
        <begin position="216"/>
        <end position="238"/>
    </location>
</feature>
<sequence length="244" mass="24955">MMEIIKLSATLRQESGKGPSNRLRRTGNIPAICYGKGLEAFPVAVSPKALLEVLKSAHGKNSVIELAVEGSDKLTVMVRDYGYHPISRELVHADFLQVKLDQPVDVEVPVRCVGKSKGVAGGGILQQIFRNLPIRCLPEKIPALVEIDISELDLGDTVKAGAVPLPEGVKTRLPEDQTVVVVAIPEKGEEGAAAAPGAPGAPAAAAPAAGAKGAAPAAKAAAPAAKGAAPAAKAAAPAKDAKKK</sequence>
<dbReference type="InterPro" id="IPR001021">
    <property type="entry name" value="Ribosomal_bL25_long"/>
</dbReference>
<keyword evidence="10" id="KW-1185">Reference proteome</keyword>
<evidence type="ECO:0000256" key="2">
    <source>
        <dbReference type="ARBA" id="ARBA00022884"/>
    </source>
</evidence>
<dbReference type="SUPFAM" id="SSF50715">
    <property type="entry name" value="Ribosomal protein L25-like"/>
    <property type="match status" value="1"/>
</dbReference>
<reference evidence="9 10" key="1">
    <citation type="submission" date="2022-11" db="EMBL/GenBank/DDBJ databases">
        <title>Minimal conservation of predation-associated metabolite biosynthetic gene clusters underscores biosynthetic potential of Myxococcota including descriptions for ten novel species: Archangium lansinium sp. nov., Myxococcus landrumus sp. nov., Nannocystis bai.</title>
        <authorList>
            <person name="Ahearne A."/>
            <person name="Stevens C."/>
            <person name="Dowd S."/>
        </authorList>
    </citation>
    <scope>NUCLEOTIDE SEQUENCE [LARGE SCALE GENOMIC DNA]</scope>
    <source>
        <strain evidence="9 10">RJM3</strain>
    </source>
</reference>